<dbReference type="Proteomes" id="UP001223829">
    <property type="component" value="Unassembled WGS sequence"/>
</dbReference>
<keyword evidence="1" id="KW-1133">Transmembrane helix</keyword>
<dbReference type="EMBL" id="MOKI01000174">
    <property type="protein sequence ID" value="OJR42155.1"/>
    <property type="molecule type" value="Genomic_DNA"/>
</dbReference>
<dbReference type="EMBL" id="MOHC01000052">
    <property type="protein sequence ID" value="OJN34626.1"/>
    <property type="molecule type" value="Genomic_DNA"/>
</dbReference>
<protein>
    <submittedName>
        <fullName evidence="3">Uncharacterized protein</fullName>
    </submittedName>
</protein>
<evidence type="ECO:0000256" key="1">
    <source>
        <dbReference type="SAM" id="Phobius"/>
    </source>
</evidence>
<evidence type="ECO:0000313" key="2">
    <source>
        <dbReference type="EMBL" id="MDK2698273.1"/>
    </source>
</evidence>
<reference evidence="5 6" key="1">
    <citation type="submission" date="2016-10" db="EMBL/GenBank/DDBJ databases">
        <title>Comprehensive resistome analysis reveals the prevalence of NDM and MCR-1 in Chinese poultry production.</title>
        <authorList>
            <person name="Wang Y."/>
            <person name="Zhang R."/>
            <person name="Li J."/>
            <person name="Wu Z."/>
            <person name="Wenjuan Y."/>
            <person name="Schwarz S."/>
            <person name="Tyrrell J."/>
            <person name="Zheng Y."/>
            <person name="Wang S."/>
            <person name="Shen Z."/>
            <person name="Liu Z."/>
            <person name="Lei L."/>
            <person name="Li M."/>
            <person name="Zhang Q."/>
            <person name="Wu C."/>
            <person name="Zhang Q."/>
            <person name="Wu Y."/>
            <person name="Walsh T."/>
            <person name="Shen J."/>
        </authorList>
    </citation>
    <scope>NUCLEOTIDE SEQUENCE [LARGE SCALE GENOMIC DNA]</scope>
    <source>
        <strain evidence="4 6">570</strain>
        <strain evidence="3 5">574</strain>
    </source>
</reference>
<evidence type="ECO:0000313" key="6">
    <source>
        <dbReference type="Proteomes" id="UP000184277"/>
    </source>
</evidence>
<evidence type="ECO:0000313" key="4">
    <source>
        <dbReference type="EMBL" id="OJR42155.1"/>
    </source>
</evidence>
<gene>
    <name evidence="3" type="ORF">BK300_23835</name>
    <name evidence="4" type="ORF">BK383_28790</name>
    <name evidence="2" type="ORF">QO046_29070</name>
</gene>
<sequence length="131" mass="15647">MIKKMWRYLRQIDKYELLQQVISVHEVELLRKMMTDSLLGCSVGYVFSKILKISFLRFIQSEGGWDIITYFLWMLGILIVMVALFIWMCAAVCYELRMYKIKTGRENDILFWVWILLFDVAVVFSLGNVIW</sequence>
<organism evidence="3 5">
    <name type="scientific">Escherichia coli</name>
    <dbReference type="NCBI Taxonomy" id="562"/>
    <lineage>
        <taxon>Bacteria</taxon>
        <taxon>Pseudomonadati</taxon>
        <taxon>Pseudomonadota</taxon>
        <taxon>Gammaproteobacteria</taxon>
        <taxon>Enterobacterales</taxon>
        <taxon>Enterobacteriaceae</taxon>
        <taxon>Escherichia</taxon>
    </lineage>
</organism>
<feature type="transmembrane region" description="Helical" evidence="1">
    <location>
        <begin position="38"/>
        <end position="59"/>
    </location>
</feature>
<proteinExistence type="predicted"/>
<feature type="transmembrane region" description="Helical" evidence="1">
    <location>
        <begin position="71"/>
        <end position="97"/>
    </location>
</feature>
<dbReference type="AlphaFoldDB" id="A0A1M0KY82"/>
<reference evidence="2" key="2">
    <citation type="submission" date="2023-05" db="EMBL/GenBank/DDBJ databases">
        <title>Efficient inhibition of multidrug-resistant Escherichia coli by a new antibiotic combination.</title>
        <authorList>
            <person name="Lin T."/>
        </authorList>
    </citation>
    <scope>NUCLEOTIDE SEQUENCE</scope>
    <source>
        <strain evidence="2">YmmD45</strain>
    </source>
</reference>
<evidence type="ECO:0000313" key="3">
    <source>
        <dbReference type="EMBL" id="OJN34626.1"/>
    </source>
</evidence>
<keyword evidence="1" id="KW-0812">Transmembrane</keyword>
<dbReference type="Proteomes" id="UP000184277">
    <property type="component" value="Unassembled WGS sequence"/>
</dbReference>
<dbReference type="EMBL" id="JASMQD010000004">
    <property type="protein sequence ID" value="MDK2698273.1"/>
    <property type="molecule type" value="Genomic_DNA"/>
</dbReference>
<comment type="caution">
    <text evidence="3">The sequence shown here is derived from an EMBL/GenBank/DDBJ whole genome shotgun (WGS) entry which is preliminary data.</text>
</comment>
<dbReference type="RefSeq" id="WP_058100832.1">
    <property type="nucleotide sequence ID" value="NZ_CBIHSK010000050.1"/>
</dbReference>
<dbReference type="Proteomes" id="UP000184077">
    <property type="component" value="Unassembled WGS sequence"/>
</dbReference>
<name>A0A1M0KY82_ECOLX</name>
<keyword evidence="1" id="KW-0472">Membrane</keyword>
<evidence type="ECO:0000313" key="5">
    <source>
        <dbReference type="Proteomes" id="UP000184077"/>
    </source>
</evidence>
<accession>A0A1M0KY82</accession>
<feature type="transmembrane region" description="Helical" evidence="1">
    <location>
        <begin position="109"/>
        <end position="130"/>
    </location>
</feature>